<dbReference type="GO" id="GO:0016020">
    <property type="term" value="C:membrane"/>
    <property type="evidence" value="ECO:0007669"/>
    <property type="project" value="UniProtKB-SubCell"/>
</dbReference>
<evidence type="ECO:0000259" key="7">
    <source>
        <dbReference type="Pfam" id="PF00892"/>
    </source>
</evidence>
<keyword evidence="4 6" id="KW-1133">Transmembrane helix</keyword>
<dbReference type="AlphaFoldDB" id="A0A501WDT7"/>
<reference evidence="8 9" key="1">
    <citation type="submission" date="2019-06" db="EMBL/GenBank/DDBJ databases">
        <title>A novel bacterium of genus Marinomonas, isolated from coastal sand.</title>
        <authorList>
            <person name="Huang H."/>
            <person name="Mo K."/>
            <person name="Hu Y."/>
        </authorList>
    </citation>
    <scope>NUCLEOTIDE SEQUENCE [LARGE SCALE GENOMIC DNA]</scope>
    <source>
        <strain evidence="8 9">HB171799</strain>
    </source>
</reference>
<feature type="transmembrane region" description="Helical" evidence="6">
    <location>
        <begin position="227"/>
        <end position="247"/>
    </location>
</feature>
<evidence type="ECO:0000313" key="8">
    <source>
        <dbReference type="EMBL" id="TPE45057.1"/>
    </source>
</evidence>
<evidence type="ECO:0000256" key="4">
    <source>
        <dbReference type="ARBA" id="ARBA00022989"/>
    </source>
</evidence>
<keyword evidence="5 6" id="KW-0472">Membrane</keyword>
<dbReference type="SUPFAM" id="SSF103481">
    <property type="entry name" value="Multidrug resistance efflux transporter EmrE"/>
    <property type="match status" value="1"/>
</dbReference>
<dbReference type="RefSeq" id="WP_140591753.1">
    <property type="nucleotide sequence ID" value="NZ_VFRR01000074.1"/>
</dbReference>
<gene>
    <name evidence="8" type="ORF">FJM67_16725</name>
</gene>
<comment type="similarity">
    <text evidence="2">Belongs to the EamA transporter family.</text>
</comment>
<evidence type="ECO:0000313" key="9">
    <source>
        <dbReference type="Proteomes" id="UP000315901"/>
    </source>
</evidence>
<feature type="transmembrane region" description="Helical" evidence="6">
    <location>
        <begin position="162"/>
        <end position="181"/>
    </location>
</feature>
<feature type="transmembrane region" description="Helical" evidence="6">
    <location>
        <begin position="281"/>
        <end position="298"/>
    </location>
</feature>
<sequence length="305" mass="32204">MRPPANLQNMFGTFAILLAALLWGTTGTAAHFAPAVSPLAIGAFAMGVGGILQALRCRHQIRREYRQLLRHRNALIIGTIGIILYPLAFYSSMALAGVAIGNVVSIGVAPFAAALLERFFGRTNPITRTWILSASLGALGIMLLAGAKGHADGVDHDQFERWLGIALGVVAASTYALYTWIGKRIMDDGVHGNAVVGSMFLMSSVVLLPTLVFTGGNLFDNSTHASVALYMAFVPMFIGYVAFAYGLRTVAASTATLLTLFEPVVAAVLAVTVVGESISQLGWIGMGLIGVCLLLQSTRAQQAHA</sequence>
<comment type="subcellular location">
    <subcellularLocation>
        <location evidence="1">Membrane</location>
        <topology evidence="1">Multi-pass membrane protein</topology>
    </subcellularLocation>
</comment>
<feature type="domain" description="EamA" evidence="7">
    <location>
        <begin position="11"/>
        <end position="144"/>
    </location>
</feature>
<dbReference type="InterPro" id="IPR000620">
    <property type="entry name" value="EamA_dom"/>
</dbReference>
<protein>
    <submittedName>
        <fullName evidence="8">EamA family transporter</fullName>
    </submittedName>
</protein>
<dbReference type="Pfam" id="PF00892">
    <property type="entry name" value="EamA"/>
    <property type="match status" value="2"/>
</dbReference>
<dbReference type="PANTHER" id="PTHR32322:SF2">
    <property type="entry name" value="EAMA DOMAIN-CONTAINING PROTEIN"/>
    <property type="match status" value="1"/>
</dbReference>
<feature type="transmembrane region" description="Helical" evidence="6">
    <location>
        <begin position="254"/>
        <end position="275"/>
    </location>
</feature>
<comment type="caution">
    <text evidence="8">The sequence shown here is derived from an EMBL/GenBank/DDBJ whole genome shotgun (WGS) entry which is preliminary data.</text>
</comment>
<feature type="transmembrane region" description="Helical" evidence="6">
    <location>
        <begin position="39"/>
        <end position="57"/>
    </location>
</feature>
<evidence type="ECO:0000256" key="2">
    <source>
        <dbReference type="ARBA" id="ARBA00007362"/>
    </source>
</evidence>
<dbReference type="OrthoDB" id="9787117at2"/>
<feature type="transmembrane region" description="Helical" evidence="6">
    <location>
        <begin position="94"/>
        <end position="116"/>
    </location>
</feature>
<evidence type="ECO:0000256" key="3">
    <source>
        <dbReference type="ARBA" id="ARBA00022692"/>
    </source>
</evidence>
<dbReference type="Proteomes" id="UP000315901">
    <property type="component" value="Unassembled WGS sequence"/>
</dbReference>
<dbReference type="EMBL" id="VFRR01000074">
    <property type="protein sequence ID" value="TPE45057.1"/>
    <property type="molecule type" value="Genomic_DNA"/>
</dbReference>
<organism evidence="8 9">
    <name type="scientific">Maribrevibacterium harenarium</name>
    <dbReference type="NCBI Taxonomy" id="2589817"/>
    <lineage>
        <taxon>Bacteria</taxon>
        <taxon>Pseudomonadati</taxon>
        <taxon>Pseudomonadota</taxon>
        <taxon>Gammaproteobacteria</taxon>
        <taxon>Oceanospirillales</taxon>
        <taxon>Oceanospirillaceae</taxon>
        <taxon>Maribrevibacterium</taxon>
    </lineage>
</organism>
<dbReference type="InterPro" id="IPR050638">
    <property type="entry name" value="AA-Vitamin_Transporters"/>
</dbReference>
<keyword evidence="3 6" id="KW-0812">Transmembrane</keyword>
<name>A0A501WDT7_9GAMM</name>
<accession>A0A501WDT7</accession>
<feature type="transmembrane region" description="Helical" evidence="6">
    <location>
        <begin position="193"/>
        <end position="215"/>
    </location>
</feature>
<feature type="domain" description="EamA" evidence="7">
    <location>
        <begin position="163"/>
        <end position="295"/>
    </location>
</feature>
<feature type="transmembrane region" description="Helical" evidence="6">
    <location>
        <begin position="128"/>
        <end position="147"/>
    </location>
</feature>
<keyword evidence="9" id="KW-1185">Reference proteome</keyword>
<dbReference type="InterPro" id="IPR037185">
    <property type="entry name" value="EmrE-like"/>
</dbReference>
<evidence type="ECO:0000256" key="6">
    <source>
        <dbReference type="SAM" id="Phobius"/>
    </source>
</evidence>
<evidence type="ECO:0000256" key="1">
    <source>
        <dbReference type="ARBA" id="ARBA00004141"/>
    </source>
</evidence>
<dbReference type="PANTHER" id="PTHR32322">
    <property type="entry name" value="INNER MEMBRANE TRANSPORTER"/>
    <property type="match status" value="1"/>
</dbReference>
<proteinExistence type="inferred from homology"/>
<feature type="transmembrane region" description="Helical" evidence="6">
    <location>
        <begin position="69"/>
        <end position="88"/>
    </location>
</feature>
<evidence type="ECO:0000256" key="5">
    <source>
        <dbReference type="ARBA" id="ARBA00023136"/>
    </source>
</evidence>